<accession>A0A5E7ES72</accession>
<dbReference type="AlphaFoldDB" id="A0A5E7ES72"/>
<gene>
    <name evidence="1" type="ORF">PS723_04841</name>
</gene>
<reference evidence="1 2" key="1">
    <citation type="submission" date="2019-09" db="EMBL/GenBank/DDBJ databases">
        <authorList>
            <person name="Chandra G."/>
            <person name="Truman W A."/>
        </authorList>
    </citation>
    <scope>NUCLEOTIDE SEQUENCE [LARGE SCALE GENOMIC DNA]</scope>
    <source>
        <strain evidence="1">PS723</strain>
    </source>
</reference>
<sequence length="55" mass="5535">MLLELPQAAIFSGAPLIAEEQKTAACGSSYALASSGKSPVNPSAWRTNSALASGI</sequence>
<name>A0A5E7ES72_PSEFL</name>
<evidence type="ECO:0000313" key="2">
    <source>
        <dbReference type="Proteomes" id="UP000379480"/>
    </source>
</evidence>
<dbReference type="EMBL" id="CABVHY010000028">
    <property type="protein sequence ID" value="VVO29137.1"/>
    <property type="molecule type" value="Genomic_DNA"/>
</dbReference>
<evidence type="ECO:0000313" key="1">
    <source>
        <dbReference type="EMBL" id="VVO29137.1"/>
    </source>
</evidence>
<dbReference type="Proteomes" id="UP000379480">
    <property type="component" value="Unassembled WGS sequence"/>
</dbReference>
<protein>
    <submittedName>
        <fullName evidence="1">Uncharacterized protein</fullName>
    </submittedName>
</protein>
<proteinExistence type="predicted"/>
<organism evidence="1 2">
    <name type="scientific">Pseudomonas fluorescens</name>
    <dbReference type="NCBI Taxonomy" id="294"/>
    <lineage>
        <taxon>Bacteria</taxon>
        <taxon>Pseudomonadati</taxon>
        <taxon>Pseudomonadota</taxon>
        <taxon>Gammaproteobacteria</taxon>
        <taxon>Pseudomonadales</taxon>
        <taxon>Pseudomonadaceae</taxon>
        <taxon>Pseudomonas</taxon>
    </lineage>
</organism>